<organism evidence="1 2">
    <name type="scientific">Lipomyces kononenkoae</name>
    <name type="common">Yeast</name>
    <dbReference type="NCBI Taxonomy" id="34357"/>
    <lineage>
        <taxon>Eukaryota</taxon>
        <taxon>Fungi</taxon>
        <taxon>Dikarya</taxon>
        <taxon>Ascomycota</taxon>
        <taxon>Saccharomycotina</taxon>
        <taxon>Lipomycetes</taxon>
        <taxon>Lipomycetales</taxon>
        <taxon>Lipomycetaceae</taxon>
        <taxon>Lipomyces</taxon>
    </lineage>
</organism>
<accession>A0ACC3SQZ6</accession>
<name>A0ACC3SQZ6_LIPKO</name>
<keyword evidence="2" id="KW-1185">Reference proteome</keyword>
<reference evidence="2" key="1">
    <citation type="journal article" date="2024" name="Front. Bioeng. Biotechnol.">
        <title>Genome-scale model development and genomic sequencing of the oleaginous clade Lipomyces.</title>
        <authorList>
            <person name="Czajka J.J."/>
            <person name="Han Y."/>
            <person name="Kim J."/>
            <person name="Mondo S.J."/>
            <person name="Hofstad B.A."/>
            <person name="Robles A."/>
            <person name="Haridas S."/>
            <person name="Riley R."/>
            <person name="LaButti K."/>
            <person name="Pangilinan J."/>
            <person name="Andreopoulos W."/>
            <person name="Lipzen A."/>
            <person name="Yan J."/>
            <person name="Wang M."/>
            <person name="Ng V."/>
            <person name="Grigoriev I.V."/>
            <person name="Spatafora J.W."/>
            <person name="Magnuson J.K."/>
            <person name="Baker S.E."/>
            <person name="Pomraning K.R."/>
        </authorList>
    </citation>
    <scope>NUCLEOTIDE SEQUENCE [LARGE SCALE GENOMIC DNA]</scope>
    <source>
        <strain evidence="2">CBS 7786</strain>
    </source>
</reference>
<comment type="caution">
    <text evidence="1">The sequence shown here is derived from an EMBL/GenBank/DDBJ whole genome shotgun (WGS) entry which is preliminary data.</text>
</comment>
<dbReference type="EMBL" id="MU971523">
    <property type="protein sequence ID" value="KAK9234060.1"/>
    <property type="molecule type" value="Genomic_DNA"/>
</dbReference>
<dbReference type="Proteomes" id="UP001433508">
    <property type="component" value="Unassembled WGS sequence"/>
</dbReference>
<gene>
    <name evidence="1" type="ORF">V1525DRAFT_422593</name>
</gene>
<evidence type="ECO:0000313" key="1">
    <source>
        <dbReference type="EMBL" id="KAK9234060.1"/>
    </source>
</evidence>
<proteinExistence type="predicted"/>
<sequence>MQDRSLFQKNADERLERLQRGHNKETDDIQAQGSQSARSQSDSADDQITCTARFGLDAINSDYSQVEPQELLGVQLNSGTITDLISQYTLLSETLLRSIRSVYVIQSLLLLCLWPFPIKNQIHDPSWNYCGIAVAAALQMGLHQTEANWEYGFRDLSSVDLDIRLTTWLGCFLVSAYLSSDLGLPPLIDAATGIGNVALKRAQSISDQFAMQVEVQLRVARQNAILSKRFEPLIQSSFIQLFDRDLDAIRSESLPSTFAMVEVNFLAAKLNLYGISLLSGTRVDIGGRVDASWKIIWYMGLRTAIRLAHIFTKSSKAASMTNFDESVHQLSDIVTVFYPKRYFRILATAGFYMLKFLFVDGEVTASEKAAARNNVKLIYETLLNWSSHDCDEYARTAKVIAVLCNAEMQGQPPVAKTTHSRLGASLIYDALEMVIRIRRGKENFKGQIATEQITAPVDLETARGRSQGQGKHSFNDRPATEQGTTALDLETSVGGLPMSSDSTTFLELLGPMLDNWLPDLDKFAFP</sequence>
<protein>
    <submittedName>
        <fullName evidence="1">Uncharacterized protein</fullName>
    </submittedName>
</protein>
<evidence type="ECO:0000313" key="2">
    <source>
        <dbReference type="Proteomes" id="UP001433508"/>
    </source>
</evidence>